<evidence type="ECO:0000259" key="13">
    <source>
        <dbReference type="PROSITE" id="PS51569"/>
    </source>
</evidence>
<evidence type="ECO:0000256" key="11">
    <source>
        <dbReference type="RuleBase" id="RU271113"/>
    </source>
</evidence>
<keyword evidence="4 11" id="KW-0489">Methyltransferase</keyword>
<keyword evidence="7 11" id="KW-0156">Chromatin regulator</keyword>
<dbReference type="GO" id="GO:0140956">
    <property type="term" value="F:histone H3K79 trimethyltransferase activity"/>
    <property type="evidence" value="ECO:0007669"/>
    <property type="project" value="UniProtKB-EC"/>
</dbReference>
<dbReference type="AlphaFoldDB" id="A0A409W5B9"/>
<evidence type="ECO:0000313" key="15">
    <source>
        <dbReference type="Proteomes" id="UP000284706"/>
    </source>
</evidence>
<dbReference type="SUPFAM" id="SSF53335">
    <property type="entry name" value="S-adenosyl-L-methionine-dependent methyltransferases"/>
    <property type="match status" value="1"/>
</dbReference>
<feature type="compositionally biased region" description="Basic residues" evidence="12">
    <location>
        <begin position="99"/>
        <end position="117"/>
    </location>
</feature>
<dbReference type="Pfam" id="PF08123">
    <property type="entry name" value="DOT1"/>
    <property type="match status" value="1"/>
</dbReference>
<feature type="region of interest" description="Disordered" evidence="12">
    <location>
        <begin position="1"/>
        <end position="165"/>
    </location>
</feature>
<comment type="similarity">
    <text evidence="11">Belongs to the class I-like SAM-binding methyltransferase superfamily. DOT1 family.</text>
</comment>
<keyword evidence="6 11" id="KW-0949">S-adenosyl-L-methionine</keyword>
<evidence type="ECO:0000256" key="10">
    <source>
        <dbReference type="ARBA" id="ARBA00047770"/>
    </source>
</evidence>
<dbReference type="InterPro" id="IPR029063">
    <property type="entry name" value="SAM-dependent_MTases_sf"/>
</dbReference>
<evidence type="ECO:0000256" key="5">
    <source>
        <dbReference type="ARBA" id="ARBA00022679"/>
    </source>
</evidence>
<comment type="catalytic activity">
    <reaction evidence="10 11">
        <text>L-lysyl(79)-[histone H3] + 3 S-adenosyl-L-methionine = N(6),N(6),N(6)-trimethyl-L-lysyl(79)-[histone H3] + 3 S-adenosyl-L-homocysteine + 3 H(+)</text>
        <dbReference type="Rhea" id="RHEA:60328"/>
        <dbReference type="Rhea" id="RHEA-COMP:15549"/>
        <dbReference type="Rhea" id="RHEA-COMP:15552"/>
        <dbReference type="ChEBI" id="CHEBI:15378"/>
        <dbReference type="ChEBI" id="CHEBI:29969"/>
        <dbReference type="ChEBI" id="CHEBI:57856"/>
        <dbReference type="ChEBI" id="CHEBI:59789"/>
        <dbReference type="ChEBI" id="CHEBI:61961"/>
        <dbReference type="EC" id="2.1.1.360"/>
    </reaction>
</comment>
<dbReference type="InterPro" id="IPR025789">
    <property type="entry name" value="DOT1_dom"/>
</dbReference>
<dbReference type="GO" id="GO:0000077">
    <property type="term" value="P:DNA damage checkpoint signaling"/>
    <property type="evidence" value="ECO:0007669"/>
    <property type="project" value="TreeGrafter"/>
</dbReference>
<dbReference type="EMBL" id="NHYE01005390">
    <property type="protein sequence ID" value="PPQ73682.1"/>
    <property type="molecule type" value="Genomic_DNA"/>
</dbReference>
<keyword evidence="8 11" id="KW-0539">Nucleus</keyword>
<dbReference type="Proteomes" id="UP000284706">
    <property type="component" value="Unassembled WGS sequence"/>
</dbReference>
<evidence type="ECO:0000256" key="2">
    <source>
        <dbReference type="ARBA" id="ARBA00012190"/>
    </source>
</evidence>
<name>A0A409W5B9_9AGAR</name>
<sequence>MLSSPPVVRSSSDMSFFSPSKVSKQGASSPSSVVVTTRLTRRPATPQRSSSSTASSLSVPPSSSPAPSSHSSPLSSPPSSCPPRKRKSLPATSADLPRQVKRLRTASHKDKPPKKRTASSSKTSSRATSRNRTTQPSSPEPIYRSSRSRSTSLFPAPDSQGPVRQRVWRTLEDGTPGPKHLSSEAVVRRLIKSYKTYFRNPRNPDDRSFEADHKNPPVVELEYPNRDASERFILLAPKDKDHYNPIMDLEKTLYTIVEHYVPPKLQHIFGPIPSATLSEDVTPPPSPSPSPSPSPFSSPSPPRSTASSASSLTGLSTSGSSQLTSLSSDPSDAVERLPLLRAVQRAINLQDGPLFLAAMKKVNAALHEIKYPPLPPDPHADVLLSNPMMTTVDSWTQTGMPEKVLMRIIEENYQRAVGPNVPSLKQYEAFSSTVYGELMPSLAHEMITITKLNENSLFLDLGSGVGNVVVQASLQTGCRSYGIELMHHPARVARDMVEQMKIRCRMWGVNVGEMELEEGDMLHSRRVDELIAKADVVLVDNKVFEESLNEALRPKFLDLKEGAIVISLSPFVSSINARVTMRNVDDISAIFDVTERPYHSGSVSWGNNGGTYYLHRVDREGYAKIKEKFDSLHGRTSRSSRSRK</sequence>
<reference evidence="14 15" key="1">
    <citation type="journal article" date="2018" name="Evol. Lett.">
        <title>Horizontal gene cluster transfer increased hallucinogenic mushroom diversity.</title>
        <authorList>
            <person name="Reynolds H.T."/>
            <person name="Vijayakumar V."/>
            <person name="Gluck-Thaler E."/>
            <person name="Korotkin H.B."/>
            <person name="Matheny P.B."/>
            <person name="Slot J.C."/>
        </authorList>
    </citation>
    <scope>NUCLEOTIDE SEQUENCE [LARGE SCALE GENOMIC DNA]</scope>
    <source>
        <strain evidence="14 15">SRW20</strain>
    </source>
</reference>
<evidence type="ECO:0000256" key="1">
    <source>
        <dbReference type="ARBA" id="ARBA00004123"/>
    </source>
</evidence>
<dbReference type="OrthoDB" id="443402at2759"/>
<feature type="domain" description="DOT1" evidence="13">
    <location>
        <begin position="284"/>
        <end position="630"/>
    </location>
</feature>
<dbReference type="GO" id="GO:0032259">
    <property type="term" value="P:methylation"/>
    <property type="evidence" value="ECO:0007669"/>
    <property type="project" value="UniProtKB-KW"/>
</dbReference>
<keyword evidence="15" id="KW-1185">Reference proteome</keyword>
<comment type="activity regulation">
    <text evidence="11">Ubiquitination of histone H2B to form H2BK123ub1 is required for efficient DOT1 methyltransferase activity on histone H3.</text>
</comment>
<dbReference type="PANTHER" id="PTHR21451:SF0">
    <property type="entry name" value="HISTONE-LYSINE N-METHYLTRANSFERASE, H3 LYSINE-79 SPECIFIC"/>
    <property type="match status" value="1"/>
</dbReference>
<dbReference type="GO" id="GO:0005634">
    <property type="term" value="C:nucleus"/>
    <property type="evidence" value="ECO:0007669"/>
    <property type="project" value="UniProtKB-SubCell"/>
</dbReference>
<evidence type="ECO:0000256" key="9">
    <source>
        <dbReference type="ARBA" id="ARBA00029821"/>
    </source>
</evidence>
<protein>
    <recommendedName>
        <fullName evidence="3 11">Histone-lysine N-methyltransferase, H3 lysine-79 specific</fullName>
        <ecNumber evidence="2 11">2.1.1.360</ecNumber>
    </recommendedName>
    <alternativeName>
        <fullName evidence="9 11">Histone H3-K79 methyltransferase</fullName>
    </alternativeName>
</protein>
<feature type="compositionally biased region" description="Low complexity" evidence="12">
    <location>
        <begin position="303"/>
        <end position="331"/>
    </location>
</feature>
<feature type="compositionally biased region" description="Polar residues" evidence="12">
    <location>
        <begin position="25"/>
        <end position="38"/>
    </location>
</feature>
<keyword evidence="5 11" id="KW-0808">Transferase</keyword>
<comment type="miscellaneous">
    <text evidence="11">In contrast to other lysine histone methyltransferases, it does not contain a SET domain, suggesting the existence of another mechanism for methylation of lysine residues of histones.</text>
</comment>
<accession>A0A409W5B9</accession>
<dbReference type="STRING" id="231916.A0A409W5B9"/>
<feature type="compositionally biased region" description="Pro residues" evidence="12">
    <location>
        <begin position="282"/>
        <end position="302"/>
    </location>
</feature>
<dbReference type="PANTHER" id="PTHR21451">
    <property type="entry name" value="HISTONE H3 METHYLTRANSFERASE"/>
    <property type="match status" value="1"/>
</dbReference>
<comment type="caution">
    <text evidence="14">The sequence shown here is derived from an EMBL/GenBank/DDBJ whole genome shotgun (WGS) entry which is preliminary data.</text>
</comment>
<evidence type="ECO:0000313" key="14">
    <source>
        <dbReference type="EMBL" id="PPQ73682.1"/>
    </source>
</evidence>
<feature type="compositionally biased region" description="Low complexity" evidence="12">
    <location>
        <begin position="42"/>
        <end position="74"/>
    </location>
</feature>
<evidence type="ECO:0000256" key="4">
    <source>
        <dbReference type="ARBA" id="ARBA00022603"/>
    </source>
</evidence>
<feature type="compositionally biased region" description="Low complexity" evidence="12">
    <location>
        <begin position="10"/>
        <end position="23"/>
    </location>
</feature>
<evidence type="ECO:0000256" key="6">
    <source>
        <dbReference type="ARBA" id="ARBA00022691"/>
    </source>
</evidence>
<organism evidence="14 15">
    <name type="scientific">Gymnopilus dilepis</name>
    <dbReference type="NCBI Taxonomy" id="231916"/>
    <lineage>
        <taxon>Eukaryota</taxon>
        <taxon>Fungi</taxon>
        <taxon>Dikarya</taxon>
        <taxon>Basidiomycota</taxon>
        <taxon>Agaricomycotina</taxon>
        <taxon>Agaricomycetes</taxon>
        <taxon>Agaricomycetidae</taxon>
        <taxon>Agaricales</taxon>
        <taxon>Agaricineae</taxon>
        <taxon>Hymenogastraceae</taxon>
        <taxon>Gymnopilus</taxon>
    </lineage>
</organism>
<comment type="function">
    <text evidence="11">Histone methyltransferase that specifically trimethylates histone H3 to form H3K79me3. This methylation is required for telomere silencing and for the pachytene checkpoint during the meiotic cell cycle by allowing the recruitment of RAD9 to double strand breaks. Nucleosomes are preferred as substrate compared to free histone.</text>
</comment>
<gene>
    <name evidence="14" type="ORF">CVT26_010767</name>
</gene>
<dbReference type="Gene3D" id="3.40.50.150">
    <property type="entry name" value="Vaccinia Virus protein VP39"/>
    <property type="match status" value="1"/>
</dbReference>
<dbReference type="CDD" id="cd02440">
    <property type="entry name" value="AdoMet_MTases"/>
    <property type="match status" value="1"/>
</dbReference>
<dbReference type="InterPro" id="IPR030445">
    <property type="entry name" value="H3-K79_meTrfase"/>
</dbReference>
<feature type="region of interest" description="Disordered" evidence="12">
    <location>
        <begin position="275"/>
        <end position="331"/>
    </location>
</feature>
<comment type="subcellular location">
    <subcellularLocation>
        <location evidence="1 11">Nucleus</location>
    </subcellularLocation>
</comment>
<dbReference type="PROSITE" id="PS51569">
    <property type="entry name" value="DOT1"/>
    <property type="match status" value="1"/>
</dbReference>
<evidence type="ECO:0000256" key="12">
    <source>
        <dbReference type="SAM" id="MobiDB-lite"/>
    </source>
</evidence>
<proteinExistence type="inferred from homology"/>
<dbReference type="GO" id="GO:0006281">
    <property type="term" value="P:DNA repair"/>
    <property type="evidence" value="ECO:0007669"/>
    <property type="project" value="TreeGrafter"/>
</dbReference>
<dbReference type="InParanoid" id="A0A409W5B9"/>
<evidence type="ECO:0000256" key="3">
    <source>
        <dbReference type="ARBA" id="ARBA00020987"/>
    </source>
</evidence>
<dbReference type="EC" id="2.1.1.360" evidence="2 11"/>
<feature type="compositionally biased region" description="Low complexity" evidence="12">
    <location>
        <begin position="118"/>
        <end position="134"/>
    </location>
</feature>
<evidence type="ECO:0000256" key="8">
    <source>
        <dbReference type="ARBA" id="ARBA00023242"/>
    </source>
</evidence>
<evidence type="ECO:0000256" key="7">
    <source>
        <dbReference type="ARBA" id="ARBA00022853"/>
    </source>
</evidence>
<dbReference type="FunFam" id="3.40.50.150:FF:000033">
    <property type="entry name" value="Histone-lysine N-methyltransferase, H3 lysine-79 specific"/>
    <property type="match status" value="1"/>
</dbReference>